<dbReference type="Proteomes" id="UP000215335">
    <property type="component" value="Unassembled WGS sequence"/>
</dbReference>
<dbReference type="AlphaFoldDB" id="A0A232EJ18"/>
<evidence type="ECO:0000313" key="3">
    <source>
        <dbReference type="Proteomes" id="UP000215335"/>
    </source>
</evidence>
<protein>
    <submittedName>
        <fullName evidence="2">Uncharacterized protein</fullName>
    </submittedName>
</protein>
<proteinExistence type="predicted"/>
<evidence type="ECO:0000313" key="2">
    <source>
        <dbReference type="EMBL" id="OXU18345.1"/>
    </source>
</evidence>
<keyword evidence="3" id="KW-1185">Reference proteome</keyword>
<name>A0A232EJ18_9HYME</name>
<sequence length="59" mass="6523">MACRSSGGVQRSYDHPRAVLQAGQGGTNDPVEGEEQGPARWKILTDRHFVRSSSRVVER</sequence>
<reference evidence="2 3" key="1">
    <citation type="journal article" date="2017" name="Curr. Biol.">
        <title>The Evolution of Venom by Co-option of Single-Copy Genes.</title>
        <authorList>
            <person name="Martinson E.O."/>
            <person name="Mrinalini"/>
            <person name="Kelkar Y.D."/>
            <person name="Chang C.H."/>
            <person name="Werren J.H."/>
        </authorList>
    </citation>
    <scope>NUCLEOTIDE SEQUENCE [LARGE SCALE GENOMIC DNA]</scope>
    <source>
        <strain evidence="2 3">Alberta</strain>
        <tissue evidence="2">Whole body</tissue>
    </source>
</reference>
<feature type="region of interest" description="Disordered" evidence="1">
    <location>
        <begin position="1"/>
        <end position="39"/>
    </location>
</feature>
<accession>A0A232EJ18</accession>
<evidence type="ECO:0000256" key="1">
    <source>
        <dbReference type="SAM" id="MobiDB-lite"/>
    </source>
</evidence>
<dbReference type="EMBL" id="NNAY01004118">
    <property type="protein sequence ID" value="OXU18345.1"/>
    <property type="molecule type" value="Genomic_DNA"/>
</dbReference>
<organism evidence="2 3">
    <name type="scientific">Trichomalopsis sarcophagae</name>
    <dbReference type="NCBI Taxonomy" id="543379"/>
    <lineage>
        <taxon>Eukaryota</taxon>
        <taxon>Metazoa</taxon>
        <taxon>Ecdysozoa</taxon>
        <taxon>Arthropoda</taxon>
        <taxon>Hexapoda</taxon>
        <taxon>Insecta</taxon>
        <taxon>Pterygota</taxon>
        <taxon>Neoptera</taxon>
        <taxon>Endopterygota</taxon>
        <taxon>Hymenoptera</taxon>
        <taxon>Apocrita</taxon>
        <taxon>Proctotrupomorpha</taxon>
        <taxon>Chalcidoidea</taxon>
        <taxon>Pteromalidae</taxon>
        <taxon>Pteromalinae</taxon>
        <taxon>Trichomalopsis</taxon>
    </lineage>
</organism>
<comment type="caution">
    <text evidence="2">The sequence shown here is derived from an EMBL/GenBank/DDBJ whole genome shotgun (WGS) entry which is preliminary data.</text>
</comment>
<gene>
    <name evidence="2" type="ORF">TSAR_007455</name>
</gene>